<name>A0A413QSB6_9FIRM</name>
<sequence>MNKVLPMFKKKPQRPKYDKTNKKAVLKCSICTGEQVAGFKDIYTGHFDEIMLIRDTADLDTFMEMYDVATISKEY</sequence>
<evidence type="ECO:0000313" key="4">
    <source>
        <dbReference type="Proteomes" id="UP000286341"/>
    </source>
</evidence>
<gene>
    <name evidence="2" type="ORF">DW028_10865</name>
    <name evidence="1" type="ORF">DW948_13150</name>
</gene>
<reference evidence="3 4" key="1">
    <citation type="submission" date="2018-08" db="EMBL/GenBank/DDBJ databases">
        <title>A genome reference for cultivated species of the human gut microbiota.</title>
        <authorList>
            <person name="Zou Y."/>
            <person name="Xue W."/>
            <person name="Luo G."/>
        </authorList>
    </citation>
    <scope>NUCLEOTIDE SEQUENCE [LARGE SCALE GENOMIC DNA]</scope>
    <source>
        <strain evidence="2 3">AF38-24</strain>
        <strain evidence="1 4">AM44-1AT</strain>
    </source>
</reference>
<organism evidence="1 4">
    <name type="scientific">Agathobacter rectalis</name>
    <dbReference type="NCBI Taxonomy" id="39491"/>
    <lineage>
        <taxon>Bacteria</taxon>
        <taxon>Bacillati</taxon>
        <taxon>Bacillota</taxon>
        <taxon>Clostridia</taxon>
        <taxon>Lachnospirales</taxon>
        <taxon>Lachnospiraceae</taxon>
        <taxon>Agathobacter</taxon>
    </lineage>
</organism>
<dbReference type="RefSeq" id="WP_055273098.1">
    <property type="nucleotide sequence ID" value="NZ_QSEY01000024.1"/>
</dbReference>
<dbReference type="EMBL" id="QSFB01000025">
    <property type="protein sequence ID" value="RHA10033.1"/>
    <property type="molecule type" value="Genomic_DNA"/>
</dbReference>
<dbReference type="EMBL" id="QRON01000007">
    <property type="protein sequence ID" value="RHL27685.1"/>
    <property type="molecule type" value="Genomic_DNA"/>
</dbReference>
<comment type="caution">
    <text evidence="1">The sequence shown here is derived from an EMBL/GenBank/DDBJ whole genome shotgun (WGS) entry which is preliminary data.</text>
</comment>
<evidence type="ECO:0000313" key="1">
    <source>
        <dbReference type="EMBL" id="RHA10033.1"/>
    </source>
</evidence>
<dbReference type="Proteomes" id="UP000283297">
    <property type="component" value="Unassembled WGS sequence"/>
</dbReference>
<dbReference type="AlphaFoldDB" id="A0A413QSB6"/>
<accession>A0A413QSB6</accession>
<evidence type="ECO:0000313" key="2">
    <source>
        <dbReference type="EMBL" id="RHL27685.1"/>
    </source>
</evidence>
<dbReference type="Proteomes" id="UP000286341">
    <property type="component" value="Unassembled WGS sequence"/>
</dbReference>
<proteinExistence type="predicted"/>
<protein>
    <submittedName>
        <fullName evidence="1">Aspartate dehydrogenase</fullName>
    </submittedName>
</protein>
<evidence type="ECO:0000313" key="3">
    <source>
        <dbReference type="Proteomes" id="UP000283297"/>
    </source>
</evidence>